<dbReference type="RefSeq" id="WP_146984640.1">
    <property type="nucleotide sequence ID" value="NZ_VITY01000001.1"/>
</dbReference>
<feature type="chain" id="PRO_5022157242" evidence="1">
    <location>
        <begin position="23"/>
        <end position="162"/>
    </location>
</feature>
<dbReference type="EMBL" id="VITY01000001">
    <property type="protein sequence ID" value="TWC07520.1"/>
    <property type="molecule type" value="Genomic_DNA"/>
</dbReference>
<reference evidence="3 4" key="1">
    <citation type="submission" date="2019-06" db="EMBL/GenBank/DDBJ databases">
        <title>Genomic Encyclopedia of Type Strains, Phase IV (KMG-V): Genome sequencing to study the core and pangenomes of soil and plant-associated prokaryotes.</title>
        <authorList>
            <person name="Whitman W."/>
        </authorList>
    </citation>
    <scope>NUCLEOTIDE SEQUENCE [LARGE SCALE GENOMIC DNA]</scope>
    <source>
        <strain evidence="3 4">BR 10355</strain>
    </source>
</reference>
<evidence type="ECO:0000313" key="3">
    <source>
        <dbReference type="EMBL" id="TWC07520.1"/>
    </source>
</evidence>
<dbReference type="Proteomes" id="UP000321304">
    <property type="component" value="Unassembled WGS sequence"/>
</dbReference>
<protein>
    <submittedName>
        <fullName evidence="3">Lipocalin-like protein</fullName>
    </submittedName>
</protein>
<dbReference type="Pfam" id="PF13924">
    <property type="entry name" value="Lipocalin_5"/>
    <property type="match status" value="1"/>
</dbReference>
<accession>A0A560MJI1</accession>
<proteinExistence type="predicted"/>
<keyword evidence="4" id="KW-1185">Reference proteome</keyword>
<gene>
    <name evidence="3" type="ORF">FBZ93_101813</name>
</gene>
<name>A0A560MJI1_9BRAD</name>
<comment type="caution">
    <text evidence="3">The sequence shown here is derived from an EMBL/GenBank/DDBJ whole genome shotgun (WGS) entry which is preliminary data.</text>
</comment>
<dbReference type="AlphaFoldDB" id="A0A560MJI1"/>
<feature type="signal peptide" evidence="1">
    <location>
        <begin position="1"/>
        <end position="22"/>
    </location>
</feature>
<organism evidence="3 4">
    <name type="scientific">Bradyrhizobium macuxiense</name>
    <dbReference type="NCBI Taxonomy" id="1755647"/>
    <lineage>
        <taxon>Bacteria</taxon>
        <taxon>Pseudomonadati</taxon>
        <taxon>Pseudomonadota</taxon>
        <taxon>Alphaproteobacteria</taxon>
        <taxon>Hyphomicrobiales</taxon>
        <taxon>Nitrobacteraceae</taxon>
        <taxon>Bradyrhizobium</taxon>
    </lineage>
</organism>
<feature type="domain" description="Lipocalin-like" evidence="2">
    <location>
        <begin position="29"/>
        <end position="160"/>
    </location>
</feature>
<evidence type="ECO:0000259" key="2">
    <source>
        <dbReference type="Pfam" id="PF13924"/>
    </source>
</evidence>
<sequence>MSALKCLVAIVGWLIAAYPSFADDREKVIGIWKLVSQEIEIQATGQKEPVFGRSPTGYAIFTAEGRVMFVLTGEGRKPPQTVEDRADLLNSMAAYTGMYRLEGDKWITKVDVAWNPEWVGTEQTRFFKLDGDRLQVTSTWRIMPNWADKGMQRSLLVFEKTK</sequence>
<keyword evidence="1" id="KW-0732">Signal</keyword>
<dbReference type="OrthoDB" id="8370150at2"/>
<evidence type="ECO:0000313" key="4">
    <source>
        <dbReference type="Proteomes" id="UP000321304"/>
    </source>
</evidence>
<evidence type="ECO:0000256" key="1">
    <source>
        <dbReference type="SAM" id="SignalP"/>
    </source>
</evidence>
<dbReference type="InterPro" id="IPR024311">
    <property type="entry name" value="Lipocalin-like"/>
</dbReference>